<keyword evidence="7" id="KW-0449">Lipoprotein</keyword>
<keyword evidence="4" id="KW-0732">Signal</keyword>
<comment type="subcellular location">
    <subcellularLocation>
        <location evidence="1">Membrane</location>
        <topology evidence="1">Lipid-anchor</topology>
    </subcellularLocation>
</comment>
<dbReference type="PROSITE" id="PS51257">
    <property type="entry name" value="PROKAR_LIPOPROTEIN"/>
    <property type="match status" value="1"/>
</dbReference>
<reference evidence="10 11" key="1">
    <citation type="submission" date="2018-11" db="EMBL/GenBank/DDBJ databases">
        <title>Genomic Encyclopedia of Type Strains, Phase IV (KMG-IV): sequencing the most valuable type-strain genomes for metagenomic binning, comparative biology and taxonomic classification.</title>
        <authorList>
            <person name="Goeker M."/>
        </authorList>
    </citation>
    <scope>NUCLEOTIDE SEQUENCE [LARGE SCALE GENOMIC DNA]</scope>
    <source>
        <strain evidence="10 11">DSM 18090</strain>
    </source>
</reference>
<name>A0A3N5B3B4_9BACI</name>
<evidence type="ECO:0000313" key="10">
    <source>
        <dbReference type="EMBL" id="RPF52146.1"/>
    </source>
</evidence>
<dbReference type="InterPro" id="IPR038501">
    <property type="entry name" value="Spore_GerAC_C_sf"/>
</dbReference>
<evidence type="ECO:0000259" key="9">
    <source>
        <dbReference type="Pfam" id="PF25198"/>
    </source>
</evidence>
<dbReference type="PANTHER" id="PTHR35789:SF1">
    <property type="entry name" value="SPORE GERMINATION PROTEIN B3"/>
    <property type="match status" value="1"/>
</dbReference>
<dbReference type="GO" id="GO:0016020">
    <property type="term" value="C:membrane"/>
    <property type="evidence" value="ECO:0007669"/>
    <property type="project" value="UniProtKB-SubCell"/>
</dbReference>
<evidence type="ECO:0000313" key="11">
    <source>
        <dbReference type="Proteomes" id="UP000276443"/>
    </source>
</evidence>
<dbReference type="EMBL" id="RKRF01000010">
    <property type="protein sequence ID" value="RPF52146.1"/>
    <property type="molecule type" value="Genomic_DNA"/>
</dbReference>
<sequence>MKKALLILIIVLLSGCIDQRILDEVRLTTAVGYDPGENDQIKVTAVSPFFQADKSTINETFTVLTPLSKDAKHKFSMSNSKPFVSGKIEAIIINEELADNGVLTIVDGMIRDPSIGSRAYIATTKDEVSKLLQGQYSSQDNGMFISDTLDHNIISGSLPRTNLHLFFNDYYAKGKDPFIPDLSQDKNSIKISGVALLKEDQIVGHVNQDQLFTFKTLVQKKTENDTFLVDINDEDQALLFKISSHTDYDIQNLNNNPEVKVKVKMNLTIREYSESELNEKKIIEIETAAEEKFKEQATNLIQQFQELNVDPIGIGQMASAKSRQWNKEQWYDQYPDINFQIETNFKITETGVAE</sequence>
<organism evidence="10 11">
    <name type="scientific">Aquisalibacillus elongatus</name>
    <dbReference type="NCBI Taxonomy" id="485577"/>
    <lineage>
        <taxon>Bacteria</taxon>
        <taxon>Bacillati</taxon>
        <taxon>Bacillota</taxon>
        <taxon>Bacilli</taxon>
        <taxon>Bacillales</taxon>
        <taxon>Bacillaceae</taxon>
        <taxon>Aquisalibacillus</taxon>
    </lineage>
</organism>
<keyword evidence="5" id="KW-0472">Membrane</keyword>
<dbReference type="AlphaFoldDB" id="A0A3N5B3B4"/>
<feature type="domain" description="Spore germination protein N-terminal" evidence="9">
    <location>
        <begin position="18"/>
        <end position="182"/>
    </location>
</feature>
<comment type="similarity">
    <text evidence="2">Belongs to the GerABKC lipoprotein family.</text>
</comment>
<comment type="caution">
    <text evidence="10">The sequence shown here is derived from an EMBL/GenBank/DDBJ whole genome shotgun (WGS) entry which is preliminary data.</text>
</comment>
<accession>A0A3N5B3B4</accession>
<keyword evidence="11" id="KW-1185">Reference proteome</keyword>
<evidence type="ECO:0000256" key="7">
    <source>
        <dbReference type="ARBA" id="ARBA00023288"/>
    </source>
</evidence>
<dbReference type="Proteomes" id="UP000276443">
    <property type="component" value="Unassembled WGS sequence"/>
</dbReference>
<dbReference type="InterPro" id="IPR057336">
    <property type="entry name" value="GerAC_N"/>
</dbReference>
<dbReference type="Pfam" id="PF05504">
    <property type="entry name" value="Spore_GerAC"/>
    <property type="match status" value="1"/>
</dbReference>
<dbReference type="InterPro" id="IPR008844">
    <property type="entry name" value="Spore_GerAC-like"/>
</dbReference>
<dbReference type="RefSeq" id="WP_170158552.1">
    <property type="nucleotide sequence ID" value="NZ_RKRF01000010.1"/>
</dbReference>
<evidence type="ECO:0000256" key="3">
    <source>
        <dbReference type="ARBA" id="ARBA00022544"/>
    </source>
</evidence>
<evidence type="ECO:0000256" key="1">
    <source>
        <dbReference type="ARBA" id="ARBA00004635"/>
    </source>
</evidence>
<gene>
    <name evidence="10" type="ORF">EDC24_2136</name>
</gene>
<keyword evidence="6" id="KW-0564">Palmitate</keyword>
<keyword evidence="3" id="KW-0309">Germination</keyword>
<evidence type="ECO:0000256" key="5">
    <source>
        <dbReference type="ARBA" id="ARBA00023136"/>
    </source>
</evidence>
<dbReference type="NCBIfam" id="TIGR02887">
    <property type="entry name" value="spore_ger_x_C"/>
    <property type="match status" value="1"/>
</dbReference>
<evidence type="ECO:0000259" key="8">
    <source>
        <dbReference type="Pfam" id="PF05504"/>
    </source>
</evidence>
<dbReference type="PANTHER" id="PTHR35789">
    <property type="entry name" value="SPORE GERMINATION PROTEIN B3"/>
    <property type="match status" value="1"/>
</dbReference>
<dbReference type="Gene3D" id="3.30.300.210">
    <property type="entry name" value="Nutrient germinant receptor protein C, domain 3"/>
    <property type="match status" value="1"/>
</dbReference>
<dbReference type="Pfam" id="PF25198">
    <property type="entry name" value="Spore_GerAC_N"/>
    <property type="match status" value="1"/>
</dbReference>
<evidence type="ECO:0000256" key="4">
    <source>
        <dbReference type="ARBA" id="ARBA00022729"/>
    </source>
</evidence>
<evidence type="ECO:0000256" key="2">
    <source>
        <dbReference type="ARBA" id="ARBA00007886"/>
    </source>
</evidence>
<feature type="domain" description="Spore germination GerAC-like C-terminal" evidence="8">
    <location>
        <begin position="192"/>
        <end position="351"/>
    </location>
</feature>
<proteinExistence type="inferred from homology"/>
<dbReference type="InterPro" id="IPR046953">
    <property type="entry name" value="Spore_GerAC-like_C"/>
</dbReference>
<protein>
    <submittedName>
        <fullName evidence="10">Spore germination protein</fullName>
    </submittedName>
</protein>
<evidence type="ECO:0000256" key="6">
    <source>
        <dbReference type="ARBA" id="ARBA00023139"/>
    </source>
</evidence>
<dbReference type="GO" id="GO:0009847">
    <property type="term" value="P:spore germination"/>
    <property type="evidence" value="ECO:0007669"/>
    <property type="project" value="InterPro"/>
</dbReference>